<feature type="transmembrane region" description="Helical" evidence="1">
    <location>
        <begin position="21"/>
        <end position="41"/>
    </location>
</feature>
<dbReference type="AlphaFoldDB" id="T2SWG1"/>
<accession>T2SWG1</accession>
<dbReference type="PATRIC" id="fig|1337393.3.peg.933"/>
<evidence type="ECO:0000313" key="3">
    <source>
        <dbReference type="Proteomes" id="UP000015834"/>
    </source>
</evidence>
<keyword evidence="1" id="KW-0812">Transmembrane</keyword>
<sequence>MLKRLAIKQPFKTALAPILGLVFKIRILNFFISLLYGYFWICDTKTF</sequence>
<comment type="caution">
    <text evidence="2">The sequence shown here is derived from an EMBL/GenBank/DDBJ whole genome shotgun (WGS) entry which is preliminary data.</text>
</comment>
<proteinExistence type="predicted"/>
<evidence type="ECO:0000256" key="1">
    <source>
        <dbReference type="SAM" id="Phobius"/>
    </source>
</evidence>
<dbReference type="Proteomes" id="UP000015834">
    <property type="component" value="Unassembled WGS sequence"/>
</dbReference>
<reference evidence="2 3" key="1">
    <citation type="journal article" date="2013" name="Genome Announc.">
        <title>Draft Genome Sequences of Helicobacter pylori Strains Isolated from Regions of Low and High Gastric Cancer Risk in Colombia.</title>
        <authorList>
            <person name="Sheh A."/>
            <person name="Piazuelo M.B."/>
            <person name="Wilson K.T."/>
            <person name="Correa P."/>
            <person name="Fox J.G."/>
        </authorList>
    </citation>
    <scope>NUCLEOTIDE SEQUENCE [LARGE SCALE GENOMIC DNA]</scope>
    <source>
        <strain evidence="2 3">PZ5056</strain>
    </source>
</reference>
<protein>
    <submittedName>
        <fullName evidence="2">Uncharacterized protein</fullName>
    </submittedName>
</protein>
<organism evidence="2 3">
    <name type="scientific">Helicobacter pylori PZ5056</name>
    <dbReference type="NCBI Taxonomy" id="1337393"/>
    <lineage>
        <taxon>Bacteria</taxon>
        <taxon>Pseudomonadati</taxon>
        <taxon>Campylobacterota</taxon>
        <taxon>Epsilonproteobacteria</taxon>
        <taxon>Campylobacterales</taxon>
        <taxon>Helicobacteraceae</taxon>
        <taxon>Helicobacter</taxon>
    </lineage>
</organism>
<gene>
    <name evidence="2" type="ORF">L933_07835</name>
</gene>
<name>T2SWG1_HELPX</name>
<evidence type="ECO:0000313" key="2">
    <source>
        <dbReference type="EMBL" id="EQD96600.1"/>
    </source>
</evidence>
<keyword evidence="1" id="KW-1133">Transmembrane helix</keyword>
<keyword evidence="1" id="KW-0472">Membrane</keyword>
<dbReference type="EMBL" id="ASYU01000202">
    <property type="protein sequence ID" value="EQD96600.1"/>
    <property type="molecule type" value="Genomic_DNA"/>
</dbReference>